<dbReference type="AlphaFoldDB" id="A0A4P7XMM7"/>
<evidence type="ECO:0000259" key="3">
    <source>
        <dbReference type="PROSITE" id="PS50883"/>
    </source>
</evidence>
<dbReference type="Proteomes" id="UP000298049">
    <property type="component" value="Chromosome"/>
</dbReference>
<evidence type="ECO:0000313" key="5">
    <source>
        <dbReference type="EMBL" id="QCF27387.1"/>
    </source>
</evidence>
<protein>
    <recommendedName>
        <fullName evidence="1">cyclic-guanylate-specific phosphodiesterase</fullName>
        <ecNumber evidence="1">3.1.4.52</ecNumber>
    </recommendedName>
</protein>
<dbReference type="Pfam" id="PF00990">
    <property type="entry name" value="GGDEF"/>
    <property type="match status" value="1"/>
</dbReference>
<dbReference type="Pfam" id="PF00563">
    <property type="entry name" value="EAL"/>
    <property type="match status" value="1"/>
</dbReference>
<dbReference type="SMART" id="SM00052">
    <property type="entry name" value="EAL"/>
    <property type="match status" value="1"/>
</dbReference>
<dbReference type="CDD" id="cd01949">
    <property type="entry name" value="GGDEF"/>
    <property type="match status" value="1"/>
</dbReference>
<dbReference type="OrthoDB" id="9804951at2"/>
<proteinExistence type="predicted"/>
<feature type="domain" description="GGDEF" evidence="4">
    <location>
        <begin position="181"/>
        <end position="315"/>
    </location>
</feature>
<dbReference type="InterPro" id="IPR029787">
    <property type="entry name" value="Nucleotide_cyclase"/>
</dbReference>
<dbReference type="SUPFAM" id="SSF55073">
    <property type="entry name" value="Nucleotide cyclase"/>
    <property type="match status" value="1"/>
</dbReference>
<dbReference type="EC" id="3.1.4.52" evidence="1"/>
<reference evidence="5 6" key="1">
    <citation type="submission" date="2018-07" db="EMBL/GenBank/DDBJ databases">
        <title>Marsedoiliclastica nanhaica gen. nov. sp. nov., a novel marine hydrocarbonoclastic bacterium isolated from an in-situ enriched hydrocarbon-degrading consortium in deep-sea sediment.</title>
        <authorList>
            <person name="Dong C."/>
            <person name="Ma T."/>
            <person name="Liu R."/>
            <person name="Shao Z."/>
        </authorList>
    </citation>
    <scope>NUCLEOTIDE SEQUENCE [LARGE SCALE GENOMIC DNA]</scope>
    <source>
        <strain evidence="6">soil36-7</strain>
    </source>
</reference>
<dbReference type="RefSeq" id="WP_136550100.1">
    <property type="nucleotide sequence ID" value="NZ_CP031093.1"/>
</dbReference>
<dbReference type="FunFam" id="3.20.20.450:FF:000001">
    <property type="entry name" value="Cyclic di-GMP phosphodiesterase yahA"/>
    <property type="match status" value="1"/>
</dbReference>
<keyword evidence="2" id="KW-0973">c-di-GMP</keyword>
<dbReference type="SMART" id="SM00267">
    <property type="entry name" value="GGDEF"/>
    <property type="match status" value="1"/>
</dbReference>
<dbReference type="PANTHER" id="PTHR33121:SF70">
    <property type="entry name" value="SIGNALING PROTEIN YKOW"/>
    <property type="match status" value="1"/>
</dbReference>
<dbReference type="InterPro" id="IPR035919">
    <property type="entry name" value="EAL_sf"/>
</dbReference>
<dbReference type="InterPro" id="IPR050706">
    <property type="entry name" value="Cyclic-di-GMP_PDE-like"/>
</dbReference>
<organism evidence="5 6">
    <name type="scientific">Hydrocarboniclastica marina</name>
    <dbReference type="NCBI Taxonomy" id="2259620"/>
    <lineage>
        <taxon>Bacteria</taxon>
        <taxon>Pseudomonadati</taxon>
        <taxon>Pseudomonadota</taxon>
        <taxon>Gammaproteobacteria</taxon>
        <taxon>Alteromonadales</taxon>
        <taxon>Alteromonadaceae</taxon>
        <taxon>Hydrocarboniclastica</taxon>
    </lineage>
</organism>
<dbReference type="InterPro" id="IPR043128">
    <property type="entry name" value="Rev_trsase/Diguanyl_cyclase"/>
</dbReference>
<name>A0A4P7XMM7_9ALTE</name>
<dbReference type="NCBIfam" id="TIGR00254">
    <property type="entry name" value="GGDEF"/>
    <property type="match status" value="1"/>
</dbReference>
<dbReference type="PANTHER" id="PTHR33121">
    <property type="entry name" value="CYCLIC DI-GMP PHOSPHODIESTERASE PDEF"/>
    <property type="match status" value="1"/>
</dbReference>
<dbReference type="PROSITE" id="PS50887">
    <property type="entry name" value="GGDEF"/>
    <property type="match status" value="1"/>
</dbReference>
<dbReference type="InterPro" id="IPR001633">
    <property type="entry name" value="EAL_dom"/>
</dbReference>
<dbReference type="SUPFAM" id="SSF141868">
    <property type="entry name" value="EAL domain-like"/>
    <property type="match status" value="1"/>
</dbReference>
<dbReference type="EMBL" id="CP031093">
    <property type="protein sequence ID" value="QCF27387.1"/>
    <property type="molecule type" value="Genomic_DNA"/>
</dbReference>
<dbReference type="GO" id="GO:0071111">
    <property type="term" value="F:cyclic-guanylate-specific phosphodiesterase activity"/>
    <property type="evidence" value="ECO:0007669"/>
    <property type="project" value="UniProtKB-EC"/>
</dbReference>
<accession>A0A4P7XMM7</accession>
<dbReference type="InterPro" id="IPR000160">
    <property type="entry name" value="GGDEF_dom"/>
</dbReference>
<dbReference type="KEGG" id="hmi:soil367_16435"/>
<dbReference type="Gene3D" id="3.20.20.450">
    <property type="entry name" value="EAL domain"/>
    <property type="match status" value="1"/>
</dbReference>
<evidence type="ECO:0000256" key="1">
    <source>
        <dbReference type="ARBA" id="ARBA00012282"/>
    </source>
</evidence>
<dbReference type="CDD" id="cd01948">
    <property type="entry name" value="EAL"/>
    <property type="match status" value="1"/>
</dbReference>
<evidence type="ECO:0000259" key="4">
    <source>
        <dbReference type="PROSITE" id="PS50887"/>
    </source>
</evidence>
<dbReference type="Gene3D" id="3.30.70.270">
    <property type="match status" value="1"/>
</dbReference>
<feature type="domain" description="EAL" evidence="3">
    <location>
        <begin position="323"/>
        <end position="577"/>
    </location>
</feature>
<dbReference type="PROSITE" id="PS50883">
    <property type="entry name" value="EAL"/>
    <property type="match status" value="1"/>
</dbReference>
<gene>
    <name evidence="5" type="ORF">soil367_16435</name>
</gene>
<keyword evidence="6" id="KW-1185">Reference proteome</keyword>
<evidence type="ECO:0000313" key="6">
    <source>
        <dbReference type="Proteomes" id="UP000298049"/>
    </source>
</evidence>
<sequence>MSGTVDTEAEWPDSLRQVLVLTEQQEDYEWLSELFGCTQENIQLSRCHRLEACEDLLQRNVFDLVIWHAPFAFTDPASHELFLNLLLSAGGDSPILVLGDAPEEEAVAFWKSLGASDYLCRTRLTGWNLVRACRSVWLARPAEDRVRSGPVRNPQSVTGVDRARFFDILERAMRRCDEAKQRLALFHVNVDDFRAFNEALGYQAGDQILALLAERVKTILQEKGQLIRIGGDDLAVVVEAIDSGFDTNEFVIKLADALNAPFEVAGRALLVTVSIGIAIYPEAGATVDGLTGCANRAMFEAKRDTGTSHRYFSSHFAQAGGRQLQLEAELRDALRKGELELHFQPRVLINGRGVAGVECLLRWNHPVRGRVAPDEFIPAAERSGLIVPIGYWVIEQACMRLREAAVLGYSELVFAVNLSFRQFHDRRMTDTMFRIIYNANIDTRLLELELTESAMMHDPDYAQRCLRELHSLGLSFALDDFGTGFSSLSHLQNLPISLVKIDKSFVQRVESDEDAQHIVSAIISLSHSLRKKVVAEGVETAGQLAFLSALKCDQIQGYYYARPMPWADLLDYLEGPHRIIAARRGGH</sequence>
<evidence type="ECO:0000256" key="2">
    <source>
        <dbReference type="ARBA" id="ARBA00022636"/>
    </source>
</evidence>